<dbReference type="EMBL" id="NXDM01000027">
    <property type="protein sequence ID" value="PCK78476.1"/>
    <property type="molecule type" value="Genomic_DNA"/>
</dbReference>
<feature type="domain" description="DUF3616" evidence="2">
    <location>
        <begin position="150"/>
        <end position="245"/>
    </location>
</feature>
<dbReference type="Pfam" id="PF12275">
    <property type="entry name" value="DUF3616"/>
    <property type="match status" value="1"/>
</dbReference>
<evidence type="ECO:0000313" key="3">
    <source>
        <dbReference type="EMBL" id="PCK78476.1"/>
    </source>
</evidence>
<accession>A0A2A5KN14</accession>
<feature type="chain" id="PRO_5013082679" description="DUF3616 domain-containing protein" evidence="1">
    <location>
        <begin position="21"/>
        <end position="302"/>
    </location>
</feature>
<evidence type="ECO:0000256" key="1">
    <source>
        <dbReference type="SAM" id="SignalP"/>
    </source>
</evidence>
<proteinExistence type="predicted"/>
<evidence type="ECO:0000259" key="2">
    <source>
        <dbReference type="Pfam" id="PF12275"/>
    </source>
</evidence>
<comment type="caution">
    <text evidence="3">The sequence shown here is derived from an EMBL/GenBank/DDBJ whole genome shotgun (WGS) entry which is preliminary data.</text>
</comment>
<name>A0A2A5KN14_9HYPH</name>
<gene>
    <name evidence="3" type="ORF">CPT34_24700</name>
</gene>
<sequence>MKSKSWVSLGIVVFGTTSLAAQNAPTSYKGLCEASAGVYIDDNHFVVASDETNVLRLYVRGDTSIGIALDFQGVSGFDKSDIEAAAKVGDIVYWISSHSLNSNGEDKKKRKIFFATKIVTRNGSTTLEWGGSFLLLRDEILGVAGIQKSDLNIEGMAAAPDGGLFIGLRDTLGGKALIIPFKNPSEVIEDPDKKPSLGTPFILALAGKGVRGIEQTESGYLIVAGPVSDEGDFSLYRWPGGAKPAVEVEDVNFAPLRPEAIMRVPGKKIMQVLSDDGGEDCDDEVSPVTKRAFRSRDLEIND</sequence>
<keyword evidence="1" id="KW-0732">Signal</keyword>
<keyword evidence="4" id="KW-1185">Reference proteome</keyword>
<evidence type="ECO:0000313" key="4">
    <source>
        <dbReference type="Proteomes" id="UP000218807"/>
    </source>
</evidence>
<protein>
    <recommendedName>
        <fullName evidence="2">DUF3616 domain-containing protein</fullName>
    </recommendedName>
</protein>
<reference evidence="3 4" key="1">
    <citation type="submission" date="2017-09" db="EMBL/GenBank/DDBJ databases">
        <title>Comparative genomics of rhizobia isolated from Phaseolus vulgaris in China.</title>
        <authorList>
            <person name="Tong W."/>
        </authorList>
    </citation>
    <scope>NUCLEOTIDE SEQUENCE [LARGE SCALE GENOMIC DNA]</scope>
    <source>
        <strain evidence="3 4">L101</strain>
    </source>
</reference>
<feature type="signal peptide" evidence="1">
    <location>
        <begin position="1"/>
        <end position="20"/>
    </location>
</feature>
<dbReference type="RefSeq" id="WP_096764281.1">
    <property type="nucleotide sequence ID" value="NZ_NXDM01000027.1"/>
</dbReference>
<dbReference type="Proteomes" id="UP000218807">
    <property type="component" value="Unassembled WGS sequence"/>
</dbReference>
<organism evidence="3 4">
    <name type="scientific">Rhizobium sophoriradicis</name>
    <dbReference type="NCBI Taxonomy" id="1535245"/>
    <lineage>
        <taxon>Bacteria</taxon>
        <taxon>Pseudomonadati</taxon>
        <taxon>Pseudomonadota</taxon>
        <taxon>Alphaproteobacteria</taxon>
        <taxon>Hyphomicrobiales</taxon>
        <taxon>Rhizobiaceae</taxon>
        <taxon>Rhizobium/Agrobacterium group</taxon>
        <taxon>Rhizobium</taxon>
    </lineage>
</organism>
<dbReference type="AlphaFoldDB" id="A0A2A5KN14"/>
<dbReference type="InterPro" id="IPR022060">
    <property type="entry name" value="DUF3616"/>
</dbReference>